<evidence type="ECO:0000313" key="2">
    <source>
        <dbReference type="EMBL" id="ACV29549.1"/>
    </source>
</evidence>
<evidence type="ECO:0000256" key="1">
    <source>
        <dbReference type="SAM" id="Phobius"/>
    </source>
</evidence>
<sequence>MKSKFTYFITFLIALFNLIFFVRLAFKEKRYQVVENKFKKFMYISGLILGMACSFLVMYIEISYIFK</sequence>
<reference evidence="2 3" key="1">
    <citation type="journal article" date="2009" name="Stand. Genomic Sci.">
        <title>Complete genome sequence of Anaerococcus prevotii type strain (PC1).</title>
        <authorList>
            <person name="Labutti K."/>
            <person name="Pukall R."/>
            <person name="Steenblock K."/>
            <person name="Glavina Del Rio T."/>
            <person name="Tice H."/>
            <person name="Copeland A."/>
            <person name="Cheng J.F."/>
            <person name="Lucas S."/>
            <person name="Chen F."/>
            <person name="Nolan M."/>
            <person name="Bruce D."/>
            <person name="Goodwin L."/>
            <person name="Pitluck S."/>
            <person name="Ivanova N."/>
            <person name="Mavromatis K."/>
            <person name="Ovchinnikova G."/>
            <person name="Pati A."/>
            <person name="Chen A."/>
            <person name="Palaniappan K."/>
            <person name="Land M."/>
            <person name="Hauser L."/>
            <person name="Chang Y.J."/>
            <person name="Jeffries C.D."/>
            <person name="Chain P."/>
            <person name="Saunders E."/>
            <person name="Brettin T."/>
            <person name="Detter J.C."/>
            <person name="Han C."/>
            <person name="Goker M."/>
            <person name="Bristow J."/>
            <person name="Eisen J.A."/>
            <person name="Markowitz V."/>
            <person name="Hugenholtz P."/>
            <person name="Kyrpides N.C."/>
            <person name="Klenk H.P."/>
            <person name="Lapidus A."/>
        </authorList>
    </citation>
    <scope>NUCLEOTIDE SEQUENCE [LARGE SCALE GENOMIC DNA]</scope>
    <source>
        <strain evidence="3">ATCC 9321 / DSM 20548 / JCM 6508 / NCTC 11806 / PC1</strain>
    </source>
</reference>
<feature type="transmembrane region" description="Helical" evidence="1">
    <location>
        <begin position="6"/>
        <end position="26"/>
    </location>
</feature>
<feature type="transmembrane region" description="Helical" evidence="1">
    <location>
        <begin position="47"/>
        <end position="66"/>
    </location>
</feature>
<keyword evidence="1" id="KW-1133">Transmembrane helix</keyword>
<dbReference type="KEGG" id="apr:Apre_1528"/>
<gene>
    <name evidence="2" type="ordered locus">Apre_1528</name>
</gene>
<dbReference type="EMBL" id="CP001708">
    <property type="protein sequence ID" value="ACV29549.1"/>
    <property type="molecule type" value="Genomic_DNA"/>
</dbReference>
<dbReference type="HOGENOM" id="CLU_2803056_0_0_9"/>
<proteinExistence type="predicted"/>
<keyword evidence="1" id="KW-0812">Transmembrane</keyword>
<dbReference type="AlphaFoldDB" id="C7RED6"/>
<protein>
    <submittedName>
        <fullName evidence="2">Uncharacterized protein</fullName>
    </submittedName>
</protein>
<name>C7RED6_ANAPD</name>
<evidence type="ECO:0000313" key="3">
    <source>
        <dbReference type="Proteomes" id="UP000002294"/>
    </source>
</evidence>
<organism evidence="2 3">
    <name type="scientific">Anaerococcus prevotii (strain ATCC 9321 / DSM 20548 / JCM 6508 / NCTC 11806 / PC1)</name>
    <name type="common">Peptostreptococcus prevotii</name>
    <name type="synonym">Peptococcus prevotii</name>
    <dbReference type="NCBI Taxonomy" id="525919"/>
    <lineage>
        <taxon>Bacteria</taxon>
        <taxon>Bacillati</taxon>
        <taxon>Bacillota</taxon>
        <taxon>Tissierellia</taxon>
        <taxon>Tissierellales</taxon>
        <taxon>Peptoniphilaceae</taxon>
        <taxon>Anaerococcus</taxon>
    </lineage>
</organism>
<keyword evidence="1" id="KW-0472">Membrane</keyword>
<keyword evidence="3" id="KW-1185">Reference proteome</keyword>
<dbReference type="Proteomes" id="UP000002294">
    <property type="component" value="Chromosome"/>
</dbReference>
<accession>C7RED6</accession>